<sequence>MEELVGFCDADFAGDPQSRKAEYIVAAEYTKELMYLKAVLVEILGKEVTARLHVDNQSALSVMKNGVLNRRSKHIDVRYHYIHEKVSESLVKVNYYSRDRQKADTLMKPLPSVKFKTHLSEIVR</sequence>
<gene>
    <name evidence="1" type="ORF">PR048_004944</name>
</gene>
<proteinExistence type="predicted"/>
<comment type="caution">
    <text evidence="1">The sequence shown here is derived from an EMBL/GenBank/DDBJ whole genome shotgun (WGS) entry which is preliminary data.</text>
</comment>
<organism evidence="1 2">
    <name type="scientific">Dryococelus australis</name>
    <dbReference type="NCBI Taxonomy" id="614101"/>
    <lineage>
        <taxon>Eukaryota</taxon>
        <taxon>Metazoa</taxon>
        <taxon>Ecdysozoa</taxon>
        <taxon>Arthropoda</taxon>
        <taxon>Hexapoda</taxon>
        <taxon>Insecta</taxon>
        <taxon>Pterygota</taxon>
        <taxon>Neoptera</taxon>
        <taxon>Polyneoptera</taxon>
        <taxon>Phasmatodea</taxon>
        <taxon>Verophasmatodea</taxon>
        <taxon>Anareolatae</taxon>
        <taxon>Phasmatidae</taxon>
        <taxon>Eurycanthinae</taxon>
        <taxon>Dryococelus</taxon>
    </lineage>
</organism>
<reference evidence="1 2" key="1">
    <citation type="submission" date="2023-02" db="EMBL/GenBank/DDBJ databases">
        <title>LHISI_Scaffold_Assembly.</title>
        <authorList>
            <person name="Stuart O.P."/>
            <person name="Cleave R."/>
            <person name="Magrath M.J.L."/>
            <person name="Mikheyev A.S."/>
        </authorList>
    </citation>
    <scope>NUCLEOTIDE SEQUENCE [LARGE SCALE GENOMIC DNA]</scope>
    <source>
        <strain evidence="1">Daus_M_001</strain>
        <tissue evidence="1">Leg muscle</tissue>
    </source>
</reference>
<evidence type="ECO:0000313" key="2">
    <source>
        <dbReference type="Proteomes" id="UP001159363"/>
    </source>
</evidence>
<evidence type="ECO:0000313" key="1">
    <source>
        <dbReference type="EMBL" id="KAJ8892364.1"/>
    </source>
</evidence>
<name>A0ABQ9I6V1_9NEOP</name>
<dbReference type="EMBL" id="JARBHB010000002">
    <property type="protein sequence ID" value="KAJ8892364.1"/>
    <property type="molecule type" value="Genomic_DNA"/>
</dbReference>
<accession>A0ABQ9I6V1</accession>
<dbReference type="Proteomes" id="UP001159363">
    <property type="component" value="Chromosome 2"/>
</dbReference>
<evidence type="ECO:0008006" key="3">
    <source>
        <dbReference type="Google" id="ProtNLM"/>
    </source>
</evidence>
<dbReference type="CDD" id="cd09272">
    <property type="entry name" value="RNase_HI_RT_Ty1"/>
    <property type="match status" value="1"/>
</dbReference>
<keyword evidence="2" id="KW-1185">Reference proteome</keyword>
<protein>
    <recommendedName>
        <fullName evidence="3">Polyprotein</fullName>
    </recommendedName>
</protein>